<dbReference type="Pfam" id="PF01261">
    <property type="entry name" value="AP_endonuc_2"/>
    <property type="match status" value="1"/>
</dbReference>
<organism evidence="2 3">
    <name type="scientific">Haloactinomyces albus</name>
    <dbReference type="NCBI Taxonomy" id="1352928"/>
    <lineage>
        <taxon>Bacteria</taxon>
        <taxon>Bacillati</taxon>
        <taxon>Actinomycetota</taxon>
        <taxon>Actinomycetes</taxon>
        <taxon>Actinopolysporales</taxon>
        <taxon>Actinopolysporaceae</taxon>
        <taxon>Haloactinomyces</taxon>
    </lineage>
</organism>
<dbReference type="InterPro" id="IPR013022">
    <property type="entry name" value="Xyl_isomerase-like_TIM-brl"/>
</dbReference>
<dbReference type="GO" id="GO:0016853">
    <property type="term" value="F:isomerase activity"/>
    <property type="evidence" value="ECO:0007669"/>
    <property type="project" value="UniProtKB-KW"/>
</dbReference>
<keyword evidence="2" id="KW-0413">Isomerase</keyword>
<dbReference type="RefSeq" id="WP_310277503.1">
    <property type="nucleotide sequence ID" value="NZ_JAVDXW010000001.1"/>
</dbReference>
<dbReference type="InterPro" id="IPR036237">
    <property type="entry name" value="Xyl_isomerase-like_sf"/>
</dbReference>
<evidence type="ECO:0000259" key="1">
    <source>
        <dbReference type="Pfam" id="PF01261"/>
    </source>
</evidence>
<dbReference type="AlphaFoldDB" id="A0AAE4CRZ0"/>
<dbReference type="PROSITE" id="PS51318">
    <property type="entry name" value="TAT"/>
    <property type="match status" value="1"/>
</dbReference>
<dbReference type="PANTHER" id="PTHR12110:SF41">
    <property type="entry name" value="INOSOSE DEHYDRATASE"/>
    <property type="match status" value="1"/>
</dbReference>
<reference evidence="2" key="1">
    <citation type="submission" date="2023-07" db="EMBL/GenBank/DDBJ databases">
        <title>Sequencing the genomes of 1000 actinobacteria strains.</title>
        <authorList>
            <person name="Klenk H.-P."/>
        </authorList>
    </citation>
    <scope>NUCLEOTIDE SEQUENCE</scope>
    <source>
        <strain evidence="2">DSM 45977</strain>
    </source>
</reference>
<evidence type="ECO:0000313" key="2">
    <source>
        <dbReference type="EMBL" id="MDR7304183.1"/>
    </source>
</evidence>
<proteinExistence type="predicted"/>
<sequence>MDRSTEHSRRGFLRTATGTAIAAGASAAWMGTAVAGTPPARGRHLPPSKIGIQLYTMRNLMSESVEDTLTFLSRVGYAEVEFAGLHGYSPERMRDLLQHLKLRAPSSHDSIPSNRDQLEQLLEQARTLGQRWIVLPYFAADDLAGYHQLAERLNWAGEAARKHGLRVGYHNHAHEFDSLGGTRPYDVLLRETDPHLVDFELDVYWAIKAGVDPVELFDHAPGRFPLSHIKGMAADGSFADVGEGVLDYGRIFAEKERAGMHHYFVERDDLPHPRETAEDSYRHLRQLTF</sequence>
<dbReference type="PANTHER" id="PTHR12110">
    <property type="entry name" value="HYDROXYPYRUVATE ISOMERASE"/>
    <property type="match status" value="1"/>
</dbReference>
<feature type="domain" description="Xylose isomerase-like TIM barrel" evidence="1">
    <location>
        <begin position="113"/>
        <end position="286"/>
    </location>
</feature>
<accession>A0AAE4CRZ0</accession>
<gene>
    <name evidence="2" type="ORF">JOF55_004364</name>
</gene>
<dbReference type="Gene3D" id="3.20.20.150">
    <property type="entry name" value="Divalent-metal-dependent TIM barrel enzymes"/>
    <property type="match status" value="1"/>
</dbReference>
<keyword evidence="3" id="KW-1185">Reference proteome</keyword>
<dbReference type="Proteomes" id="UP001180845">
    <property type="component" value="Unassembled WGS sequence"/>
</dbReference>
<name>A0AAE4CRZ0_9ACTN</name>
<dbReference type="InterPro" id="IPR050312">
    <property type="entry name" value="IolE/XylAMocC-like"/>
</dbReference>
<comment type="caution">
    <text evidence="2">The sequence shown here is derived from an EMBL/GenBank/DDBJ whole genome shotgun (WGS) entry which is preliminary data.</text>
</comment>
<dbReference type="InterPro" id="IPR006311">
    <property type="entry name" value="TAT_signal"/>
</dbReference>
<evidence type="ECO:0000313" key="3">
    <source>
        <dbReference type="Proteomes" id="UP001180845"/>
    </source>
</evidence>
<protein>
    <submittedName>
        <fullName evidence="2">Sugar phosphate isomerase/epimerase</fullName>
    </submittedName>
</protein>
<dbReference type="SUPFAM" id="SSF51658">
    <property type="entry name" value="Xylose isomerase-like"/>
    <property type="match status" value="1"/>
</dbReference>
<dbReference type="EMBL" id="JAVDXW010000001">
    <property type="protein sequence ID" value="MDR7304183.1"/>
    <property type="molecule type" value="Genomic_DNA"/>
</dbReference>